<feature type="non-terminal residue" evidence="1">
    <location>
        <position position="91"/>
    </location>
</feature>
<comment type="caution">
    <text evidence="1">The sequence shown here is derived from an EMBL/GenBank/DDBJ whole genome shotgun (WGS) entry which is preliminary data.</text>
</comment>
<dbReference type="AlphaFoldDB" id="A0A820K906"/>
<protein>
    <submittedName>
        <fullName evidence="1">Uncharacterized protein</fullName>
    </submittedName>
</protein>
<dbReference type="Proteomes" id="UP000663844">
    <property type="component" value="Unassembled WGS sequence"/>
</dbReference>
<accession>A0A820K906</accession>
<reference evidence="1" key="1">
    <citation type="submission" date="2021-02" db="EMBL/GenBank/DDBJ databases">
        <authorList>
            <person name="Nowell W R."/>
        </authorList>
    </citation>
    <scope>NUCLEOTIDE SEQUENCE</scope>
</reference>
<sequence length="91" mass="10269">CIYIQKEKSMANPDKASMFRGMKNVSGIAPPTSNSQQQSNNFNEMLYEDQPEIVMTIDQLSLLNKHSNLRDINYSLIHEDDGSSPQSPLHS</sequence>
<evidence type="ECO:0000313" key="1">
    <source>
        <dbReference type="EMBL" id="CAF4340242.1"/>
    </source>
</evidence>
<organism evidence="1 2">
    <name type="scientific">Adineta steineri</name>
    <dbReference type="NCBI Taxonomy" id="433720"/>
    <lineage>
        <taxon>Eukaryota</taxon>
        <taxon>Metazoa</taxon>
        <taxon>Spiralia</taxon>
        <taxon>Gnathifera</taxon>
        <taxon>Rotifera</taxon>
        <taxon>Eurotatoria</taxon>
        <taxon>Bdelloidea</taxon>
        <taxon>Adinetida</taxon>
        <taxon>Adinetidae</taxon>
        <taxon>Adineta</taxon>
    </lineage>
</organism>
<dbReference type="EMBL" id="CAJOAZ010019806">
    <property type="protein sequence ID" value="CAF4340242.1"/>
    <property type="molecule type" value="Genomic_DNA"/>
</dbReference>
<name>A0A820K906_9BILA</name>
<gene>
    <name evidence="1" type="ORF">OXD698_LOCUS48191</name>
</gene>
<feature type="non-terminal residue" evidence="1">
    <location>
        <position position="1"/>
    </location>
</feature>
<evidence type="ECO:0000313" key="2">
    <source>
        <dbReference type="Proteomes" id="UP000663844"/>
    </source>
</evidence>
<proteinExistence type="predicted"/>